<dbReference type="Pfam" id="PF00912">
    <property type="entry name" value="Transgly"/>
    <property type="match status" value="1"/>
</dbReference>
<feature type="domain" description="Penicillin-binding protein transpeptidase" evidence="9">
    <location>
        <begin position="401"/>
        <end position="668"/>
    </location>
</feature>
<accession>A0A955L3P8</accession>
<evidence type="ECO:0000313" key="12">
    <source>
        <dbReference type="Proteomes" id="UP000782843"/>
    </source>
</evidence>
<evidence type="ECO:0000256" key="4">
    <source>
        <dbReference type="ARBA" id="ARBA00022679"/>
    </source>
</evidence>
<dbReference type="InterPro" id="IPR012338">
    <property type="entry name" value="Beta-lactam/transpept-like"/>
</dbReference>
<dbReference type="InterPro" id="IPR001460">
    <property type="entry name" value="PCN-bd_Tpept"/>
</dbReference>
<dbReference type="GO" id="GO:0006508">
    <property type="term" value="P:proteolysis"/>
    <property type="evidence" value="ECO:0007669"/>
    <property type="project" value="UniProtKB-KW"/>
</dbReference>
<dbReference type="InterPro" id="IPR013783">
    <property type="entry name" value="Ig-like_fold"/>
</dbReference>
<dbReference type="Gene3D" id="2.60.40.10">
    <property type="entry name" value="Immunoglobulins"/>
    <property type="match status" value="2"/>
</dbReference>
<dbReference type="Gene3D" id="3.40.710.10">
    <property type="entry name" value="DD-peptidase/beta-lactamase superfamily"/>
    <property type="match status" value="1"/>
</dbReference>
<dbReference type="InterPro" id="IPR001264">
    <property type="entry name" value="Glyco_trans_51"/>
</dbReference>
<proteinExistence type="predicted"/>
<dbReference type="GO" id="GO:0030288">
    <property type="term" value="C:outer membrane-bounded periplasmic space"/>
    <property type="evidence" value="ECO:0007669"/>
    <property type="project" value="TreeGrafter"/>
</dbReference>
<feature type="domain" description="Glycosyl transferase family 51" evidence="10">
    <location>
        <begin position="104"/>
        <end position="293"/>
    </location>
</feature>
<dbReference type="InterPro" id="IPR023346">
    <property type="entry name" value="Lysozyme-like_dom_sf"/>
</dbReference>
<evidence type="ECO:0000256" key="5">
    <source>
        <dbReference type="ARBA" id="ARBA00022801"/>
    </source>
</evidence>
<keyword evidence="6" id="KW-0511">Multifunctional enzyme</keyword>
<reference evidence="11" key="1">
    <citation type="submission" date="2020-04" db="EMBL/GenBank/DDBJ databases">
        <authorList>
            <person name="Zhang T."/>
        </authorList>
    </citation>
    <scope>NUCLEOTIDE SEQUENCE</scope>
    <source>
        <strain evidence="11">HKST-UBA10</strain>
    </source>
</reference>
<evidence type="ECO:0000256" key="8">
    <source>
        <dbReference type="ARBA" id="ARBA00049902"/>
    </source>
</evidence>
<comment type="catalytic activity">
    <reaction evidence="8">
        <text>[GlcNAc-(1-&gt;4)-Mur2Ac(oyl-L-Ala-gamma-D-Glu-L-Lys-D-Ala-D-Ala)](n)-di-trans,octa-cis-undecaprenyl diphosphate + beta-D-GlcNAc-(1-&gt;4)-Mur2Ac(oyl-L-Ala-gamma-D-Glu-L-Lys-D-Ala-D-Ala)-di-trans,octa-cis-undecaprenyl diphosphate = [GlcNAc-(1-&gt;4)-Mur2Ac(oyl-L-Ala-gamma-D-Glu-L-Lys-D-Ala-D-Ala)](n+1)-di-trans,octa-cis-undecaprenyl diphosphate + di-trans,octa-cis-undecaprenyl diphosphate + H(+)</text>
        <dbReference type="Rhea" id="RHEA:23708"/>
        <dbReference type="Rhea" id="RHEA-COMP:9602"/>
        <dbReference type="Rhea" id="RHEA-COMP:9603"/>
        <dbReference type="ChEBI" id="CHEBI:15378"/>
        <dbReference type="ChEBI" id="CHEBI:58405"/>
        <dbReference type="ChEBI" id="CHEBI:60033"/>
        <dbReference type="ChEBI" id="CHEBI:78435"/>
        <dbReference type="EC" id="2.4.99.28"/>
    </reaction>
</comment>
<sequence>MDSKRFNKAQKTRRKKVYYTRKKKYTSNRWKKTTSKSKKNSKLRKIVKRGLLVVFVLGFILTLGTVVTVLATVGKYTAKLPTEDTIRAKYTDQWTNSKFYDRNGKLLYEARDTDKTREYVKIDDVPPQVKWMVLAAEDKDFYTHKGFDYPQLAKSGLCYVTREVFSSSRSGTSCAGGSTLTQQLMKNWFVGGEKSMKRKIEEAMITMRTEQSFSKDEIVEAYLNTAEYGGTNFGIKTAARAYFDKDLSELNLTEAAILAAIPNRPGAFSVPFGPDPESARTSVDERKNIILDRYSGILDRVNNDIEDESKKITKEDIEKAKTVEVVYKRGDIEGIKAPQFARYVENALQAEPFAFTLSEINGGGYKIYTSLDLDIQEIAEEEVKKAVDDRLRPVYGQHNAAMIVINPNTGEILAYVGSKDYYGDPEGCRKVDGVEKCKFDPQVDILVSRNAAGSSLKPLVSLTGFENGSLHTSSFLPDIPMQFGSYKPTNYDGGYMGPMKLRKALLYSRNVPFIQAVQVAGVDNFLDKMEQFGYSIDGERSNYGPAVALGAIDIRLLDHVFAYGIFANEGVKMPRTSIIRIEDKDGKEIYKYSKGEGERVASEESTYLVSNMLGDRNYLNFGYIQKFINDGFWAGKTGTSDFHKDTYFMGYSPEVAVGIWSGNNDNSDSADNSSGSSTVLPLWNSFMKRIAEKFPHTQLRRPAGIVTKSVCSDSGLLATDSTKCQKEQEVFISDKLPEEDKDHQVLTVCKDQQTRLARDIDISTGNSIDKTFVYLHALNPDWQKFVDAYYKTSGDAIPKDYCTIDRNPNNDNKPWVVFESPTTNQKVTGNSLKIKFKGYSSANVVRMDAYFDGTLVGTTETDTFDKTITIDSGKADGSYQVMAKIYDSDNKNATQTVAIELKRGVAGSELTLNLQSPSNGDVIVLPYTIKAKVGGDVSSVEKVNFYAKRSVGNKTFLLGTVSTPDGSGVYSLDWGSSAEYTSGNYELYAILVKTAGGTMQSNIINVTVGL</sequence>
<dbReference type="InterPro" id="IPR036950">
    <property type="entry name" value="PBP_transglycosylase"/>
</dbReference>
<keyword evidence="5" id="KW-0378">Hydrolase</keyword>
<dbReference type="AlphaFoldDB" id="A0A955L3P8"/>
<keyword evidence="3" id="KW-0328">Glycosyltransferase</keyword>
<dbReference type="EC" id="2.4.99.28" evidence="7"/>
<evidence type="ECO:0000259" key="10">
    <source>
        <dbReference type="Pfam" id="PF00912"/>
    </source>
</evidence>
<evidence type="ECO:0000256" key="3">
    <source>
        <dbReference type="ARBA" id="ARBA00022676"/>
    </source>
</evidence>
<organism evidence="11 12">
    <name type="scientific">Candidatus Dojkabacteria bacterium</name>
    <dbReference type="NCBI Taxonomy" id="2099670"/>
    <lineage>
        <taxon>Bacteria</taxon>
        <taxon>Candidatus Dojkabacteria</taxon>
    </lineage>
</organism>
<dbReference type="PANTHER" id="PTHR32282:SF33">
    <property type="entry name" value="PEPTIDOGLYCAN GLYCOSYLTRANSFERASE"/>
    <property type="match status" value="1"/>
</dbReference>
<protein>
    <recommendedName>
        <fullName evidence="7">peptidoglycan glycosyltransferase</fullName>
        <ecNumber evidence="7">2.4.99.28</ecNumber>
    </recommendedName>
</protein>
<dbReference type="GO" id="GO:0009252">
    <property type="term" value="P:peptidoglycan biosynthetic process"/>
    <property type="evidence" value="ECO:0007669"/>
    <property type="project" value="TreeGrafter"/>
</dbReference>
<dbReference type="GO" id="GO:0008955">
    <property type="term" value="F:peptidoglycan glycosyltransferase activity"/>
    <property type="evidence" value="ECO:0007669"/>
    <property type="project" value="UniProtKB-EC"/>
</dbReference>
<dbReference type="EMBL" id="JAGQLG010000064">
    <property type="protein sequence ID" value="MCA9382126.1"/>
    <property type="molecule type" value="Genomic_DNA"/>
</dbReference>
<dbReference type="GO" id="GO:0004180">
    <property type="term" value="F:carboxypeptidase activity"/>
    <property type="evidence" value="ECO:0007669"/>
    <property type="project" value="UniProtKB-KW"/>
</dbReference>
<dbReference type="SUPFAM" id="SSF56601">
    <property type="entry name" value="beta-lactamase/transpeptidase-like"/>
    <property type="match status" value="1"/>
</dbReference>
<dbReference type="Pfam" id="PF17957">
    <property type="entry name" value="Big_7"/>
    <property type="match status" value="2"/>
</dbReference>
<keyword evidence="1" id="KW-0121">Carboxypeptidase</keyword>
<dbReference type="GO" id="GO:0008658">
    <property type="term" value="F:penicillin binding"/>
    <property type="evidence" value="ECO:0007669"/>
    <property type="project" value="InterPro"/>
</dbReference>
<dbReference type="SUPFAM" id="SSF53955">
    <property type="entry name" value="Lysozyme-like"/>
    <property type="match status" value="1"/>
</dbReference>
<dbReference type="Gene3D" id="1.10.3810.10">
    <property type="entry name" value="Biosynthetic peptidoglycan transglycosylase-like"/>
    <property type="match status" value="1"/>
</dbReference>
<dbReference type="Pfam" id="PF00905">
    <property type="entry name" value="Transpeptidase"/>
    <property type="match status" value="1"/>
</dbReference>
<reference evidence="11" key="2">
    <citation type="journal article" date="2021" name="Microbiome">
        <title>Successional dynamics and alternative stable states in a saline activated sludge microbial community over 9 years.</title>
        <authorList>
            <person name="Wang Y."/>
            <person name="Ye J."/>
            <person name="Ju F."/>
            <person name="Liu L."/>
            <person name="Boyd J.A."/>
            <person name="Deng Y."/>
            <person name="Parks D.H."/>
            <person name="Jiang X."/>
            <person name="Yin X."/>
            <person name="Woodcroft B.J."/>
            <person name="Tyson G.W."/>
            <person name="Hugenholtz P."/>
            <person name="Polz M.F."/>
            <person name="Zhang T."/>
        </authorList>
    </citation>
    <scope>NUCLEOTIDE SEQUENCE</scope>
    <source>
        <strain evidence="11">HKST-UBA10</strain>
    </source>
</reference>
<evidence type="ECO:0000256" key="7">
    <source>
        <dbReference type="ARBA" id="ARBA00044770"/>
    </source>
</evidence>
<name>A0A955L3P8_9BACT</name>
<dbReference type="Proteomes" id="UP000782843">
    <property type="component" value="Unassembled WGS sequence"/>
</dbReference>
<dbReference type="PANTHER" id="PTHR32282">
    <property type="entry name" value="BINDING PROTEIN TRANSPEPTIDASE, PUTATIVE-RELATED"/>
    <property type="match status" value="1"/>
</dbReference>
<gene>
    <name evidence="11" type="ORF">KC660_01820</name>
</gene>
<comment type="caution">
    <text evidence="11">The sequence shown here is derived from an EMBL/GenBank/DDBJ whole genome shotgun (WGS) entry which is preliminary data.</text>
</comment>
<evidence type="ECO:0000256" key="2">
    <source>
        <dbReference type="ARBA" id="ARBA00022670"/>
    </source>
</evidence>
<evidence type="ECO:0000256" key="1">
    <source>
        <dbReference type="ARBA" id="ARBA00022645"/>
    </source>
</evidence>
<evidence type="ECO:0000259" key="9">
    <source>
        <dbReference type="Pfam" id="PF00905"/>
    </source>
</evidence>
<evidence type="ECO:0000313" key="11">
    <source>
        <dbReference type="EMBL" id="MCA9382126.1"/>
    </source>
</evidence>
<keyword evidence="4" id="KW-0808">Transferase</keyword>
<keyword evidence="2" id="KW-0645">Protease</keyword>
<dbReference type="InterPro" id="IPR050396">
    <property type="entry name" value="Glycosyltr_51/Transpeptidase"/>
</dbReference>
<evidence type="ECO:0000256" key="6">
    <source>
        <dbReference type="ARBA" id="ARBA00023268"/>
    </source>
</evidence>